<dbReference type="EMBL" id="GBRH01229090">
    <property type="protein sequence ID" value="JAD68805.1"/>
    <property type="molecule type" value="Transcribed_RNA"/>
</dbReference>
<evidence type="ECO:0000313" key="1">
    <source>
        <dbReference type="EMBL" id="JAD68805.1"/>
    </source>
</evidence>
<name>A0A0A9C5X3_ARUDO</name>
<reference evidence="1" key="2">
    <citation type="journal article" date="2015" name="Data Brief">
        <title>Shoot transcriptome of the giant reed, Arundo donax.</title>
        <authorList>
            <person name="Barrero R.A."/>
            <person name="Guerrero F.D."/>
            <person name="Moolhuijzen P."/>
            <person name="Goolsby J.A."/>
            <person name="Tidwell J."/>
            <person name="Bellgard S.E."/>
            <person name="Bellgard M.I."/>
        </authorList>
    </citation>
    <scope>NUCLEOTIDE SEQUENCE</scope>
    <source>
        <tissue evidence="1">Shoot tissue taken approximately 20 cm above the soil surface</tissue>
    </source>
</reference>
<organism evidence="1">
    <name type="scientific">Arundo donax</name>
    <name type="common">Giant reed</name>
    <name type="synonym">Donax arundinaceus</name>
    <dbReference type="NCBI Taxonomy" id="35708"/>
    <lineage>
        <taxon>Eukaryota</taxon>
        <taxon>Viridiplantae</taxon>
        <taxon>Streptophyta</taxon>
        <taxon>Embryophyta</taxon>
        <taxon>Tracheophyta</taxon>
        <taxon>Spermatophyta</taxon>
        <taxon>Magnoliopsida</taxon>
        <taxon>Liliopsida</taxon>
        <taxon>Poales</taxon>
        <taxon>Poaceae</taxon>
        <taxon>PACMAD clade</taxon>
        <taxon>Arundinoideae</taxon>
        <taxon>Arundineae</taxon>
        <taxon>Arundo</taxon>
    </lineage>
</organism>
<proteinExistence type="predicted"/>
<dbReference type="AlphaFoldDB" id="A0A0A9C5X3"/>
<reference evidence="1" key="1">
    <citation type="submission" date="2014-09" db="EMBL/GenBank/DDBJ databases">
        <authorList>
            <person name="Magalhaes I.L.F."/>
            <person name="Oliveira U."/>
            <person name="Santos F.R."/>
            <person name="Vidigal T.H.D.A."/>
            <person name="Brescovit A.D."/>
            <person name="Santos A.J."/>
        </authorList>
    </citation>
    <scope>NUCLEOTIDE SEQUENCE</scope>
    <source>
        <tissue evidence="1">Shoot tissue taken approximately 20 cm above the soil surface</tissue>
    </source>
</reference>
<sequence length="36" mass="4079">MLYFGENLVQNLAREKQKTNLLPFGFLVNVVAVLKA</sequence>
<protein>
    <submittedName>
        <fullName evidence="1">Uncharacterized protein</fullName>
    </submittedName>
</protein>
<accession>A0A0A9C5X3</accession>